<feature type="transmembrane region" description="Helical" evidence="1">
    <location>
        <begin position="44"/>
        <end position="63"/>
    </location>
</feature>
<evidence type="ECO:0000313" key="3">
    <source>
        <dbReference type="Proteomes" id="UP000196877"/>
    </source>
</evidence>
<organism evidence="2 3">
    <name type="scientific">Bacillus sonorensis</name>
    <dbReference type="NCBI Taxonomy" id="119858"/>
    <lineage>
        <taxon>Bacteria</taxon>
        <taxon>Bacillati</taxon>
        <taxon>Bacillota</taxon>
        <taxon>Bacilli</taxon>
        <taxon>Bacillales</taxon>
        <taxon>Bacillaceae</taxon>
        <taxon>Bacillus</taxon>
    </lineage>
</organism>
<keyword evidence="1" id="KW-0812">Transmembrane</keyword>
<evidence type="ECO:0000256" key="1">
    <source>
        <dbReference type="SAM" id="Phobius"/>
    </source>
</evidence>
<dbReference type="EMBL" id="CP021920">
    <property type="protein sequence ID" value="ASB91063.1"/>
    <property type="molecule type" value="Genomic_DNA"/>
</dbReference>
<name>A0ABM6LNR2_9BACI</name>
<reference evidence="2 3" key="1">
    <citation type="submission" date="2017-06" db="EMBL/GenBank/DDBJ databases">
        <title>Genome sequence of Bacillus sonorensis strain SRCM101395.</title>
        <authorList>
            <person name="Cho S.H."/>
        </authorList>
    </citation>
    <scope>NUCLEOTIDE SEQUENCE [LARGE SCALE GENOMIC DNA]</scope>
    <source>
        <strain evidence="2 3">SRCM101395</strain>
    </source>
</reference>
<evidence type="ECO:0000313" key="2">
    <source>
        <dbReference type="EMBL" id="ASB91063.1"/>
    </source>
</evidence>
<evidence type="ECO:0008006" key="4">
    <source>
        <dbReference type="Google" id="ProtNLM"/>
    </source>
</evidence>
<protein>
    <recommendedName>
        <fullName evidence="4">YczF</fullName>
    </recommendedName>
</protein>
<dbReference type="Pfam" id="PF26310">
    <property type="entry name" value="YczF"/>
    <property type="match status" value="1"/>
</dbReference>
<sequence>MKVIGIGVLLFICLMGMSVMLDFFQGMSLYEAVINNLSFNILEIGEWLMILLYISIVFAEALGDLKRKKKKRT</sequence>
<gene>
    <name evidence="2" type="ORF">S101395_04575</name>
</gene>
<keyword evidence="1" id="KW-1133">Transmembrane helix</keyword>
<keyword evidence="1" id="KW-0472">Membrane</keyword>
<dbReference type="Proteomes" id="UP000196877">
    <property type="component" value="Chromosome"/>
</dbReference>
<dbReference type="RefSeq" id="WP_006638674.1">
    <property type="nucleotide sequence ID" value="NZ_BORD01000009.1"/>
</dbReference>
<proteinExistence type="predicted"/>
<dbReference type="GeneID" id="92851495"/>
<accession>A0ABM6LNR2</accession>
<dbReference type="InterPro" id="IPR058725">
    <property type="entry name" value="YczF"/>
</dbReference>
<keyword evidence="3" id="KW-1185">Reference proteome</keyword>